<dbReference type="PANTHER" id="PTHR43060">
    <property type="entry name" value="3-HYDROXYISOBUTYRATE DEHYDROGENASE-LIKE 1, MITOCHONDRIAL-RELATED"/>
    <property type="match status" value="1"/>
</dbReference>
<dbReference type="GO" id="GO:0016491">
    <property type="term" value="F:oxidoreductase activity"/>
    <property type="evidence" value="ECO:0007669"/>
    <property type="project" value="UniProtKB-KW"/>
</dbReference>
<evidence type="ECO:0000256" key="2">
    <source>
        <dbReference type="ARBA" id="ARBA00023002"/>
    </source>
</evidence>
<protein>
    <submittedName>
        <fullName evidence="7">3-hydroxyisobutyrate dehydrogenase</fullName>
    </submittedName>
</protein>
<dbReference type="STRING" id="120956.SAMN05421791_11037"/>
<dbReference type="Gene3D" id="1.10.1040.10">
    <property type="entry name" value="N-(1-d-carboxylethyl)-l-norvaline Dehydrogenase, domain 2"/>
    <property type="match status" value="1"/>
</dbReference>
<name>A0A1G7UJ02_9LACT</name>
<evidence type="ECO:0000259" key="6">
    <source>
        <dbReference type="Pfam" id="PF14833"/>
    </source>
</evidence>
<evidence type="ECO:0000259" key="5">
    <source>
        <dbReference type="Pfam" id="PF03446"/>
    </source>
</evidence>
<comment type="similarity">
    <text evidence="1">Belongs to the HIBADH-related family.</text>
</comment>
<dbReference type="InterPro" id="IPR015815">
    <property type="entry name" value="HIBADH-related"/>
</dbReference>
<dbReference type="InterPro" id="IPR013328">
    <property type="entry name" value="6PGD_dom2"/>
</dbReference>
<sequence>MYQNIKVGFIGLGVMGQSMAEHILKAGYPLYVYNRTKSKSDKLVELGAVWQNTPQEIAQVCDLVLTIVGYPADVEAVYLGENGLFEGARSGQVFIDLTTSRPSLAQELTAKGKAIGVTVLDAPVSGGDLGAKAGRLTAMVGGDASTLDEVRPVLETFSASIQHHGPAGSGQHAKASNQIMIAGTMTGMVETLRYAKANGLDLEKVIATLTGGAAKNWSLANYGPRILKADYSPGFFVKHYIKDLGIALEEAEKAHLDLPGTSLAYDLYRELASEGHENEGTQALIKLWWDQE</sequence>
<evidence type="ECO:0000256" key="1">
    <source>
        <dbReference type="ARBA" id="ARBA00009080"/>
    </source>
</evidence>
<dbReference type="GO" id="GO:0016054">
    <property type="term" value="P:organic acid catabolic process"/>
    <property type="evidence" value="ECO:0007669"/>
    <property type="project" value="UniProtKB-ARBA"/>
</dbReference>
<dbReference type="Pfam" id="PF14833">
    <property type="entry name" value="NAD_binding_11"/>
    <property type="match status" value="1"/>
</dbReference>
<feature type="domain" description="6-phosphogluconate dehydrogenase NADP-binding" evidence="5">
    <location>
        <begin position="6"/>
        <end position="163"/>
    </location>
</feature>
<dbReference type="InterPro" id="IPR006115">
    <property type="entry name" value="6PGDH_NADP-bd"/>
</dbReference>
<organism evidence="7 8">
    <name type="scientific">Facklamia miroungae</name>
    <dbReference type="NCBI Taxonomy" id="120956"/>
    <lineage>
        <taxon>Bacteria</taxon>
        <taxon>Bacillati</taxon>
        <taxon>Bacillota</taxon>
        <taxon>Bacilli</taxon>
        <taxon>Lactobacillales</taxon>
        <taxon>Aerococcaceae</taxon>
        <taxon>Facklamia</taxon>
    </lineage>
</organism>
<proteinExistence type="inferred from homology"/>
<dbReference type="OrthoDB" id="9786703at2"/>
<feature type="domain" description="3-hydroxyisobutyrate dehydrogenase-like NAD-binding" evidence="6">
    <location>
        <begin position="168"/>
        <end position="288"/>
    </location>
</feature>
<reference evidence="7 8" key="1">
    <citation type="submission" date="2016-10" db="EMBL/GenBank/DDBJ databases">
        <authorList>
            <person name="de Groot N.N."/>
        </authorList>
    </citation>
    <scope>NUCLEOTIDE SEQUENCE [LARGE SCALE GENOMIC DNA]</scope>
    <source>
        <strain evidence="7 8">ATCC BAA-466</strain>
    </source>
</reference>
<evidence type="ECO:0000313" key="8">
    <source>
        <dbReference type="Proteomes" id="UP000199708"/>
    </source>
</evidence>
<evidence type="ECO:0000256" key="3">
    <source>
        <dbReference type="ARBA" id="ARBA00023027"/>
    </source>
</evidence>
<feature type="active site" evidence="4">
    <location>
        <position position="174"/>
    </location>
</feature>
<dbReference type="PROSITE" id="PS00895">
    <property type="entry name" value="3_HYDROXYISOBUT_DH"/>
    <property type="match status" value="1"/>
</dbReference>
<dbReference type="Gene3D" id="3.40.50.720">
    <property type="entry name" value="NAD(P)-binding Rossmann-like Domain"/>
    <property type="match status" value="1"/>
</dbReference>
<accession>A0A1G7UJ02</accession>
<dbReference type="Proteomes" id="UP000199708">
    <property type="component" value="Unassembled WGS sequence"/>
</dbReference>
<keyword evidence="2" id="KW-0560">Oxidoreductase</keyword>
<dbReference type="Pfam" id="PF03446">
    <property type="entry name" value="NAD_binding_2"/>
    <property type="match status" value="1"/>
</dbReference>
<dbReference type="SUPFAM" id="SSF48179">
    <property type="entry name" value="6-phosphogluconate dehydrogenase C-terminal domain-like"/>
    <property type="match status" value="1"/>
</dbReference>
<dbReference type="GO" id="GO:0051287">
    <property type="term" value="F:NAD binding"/>
    <property type="evidence" value="ECO:0007669"/>
    <property type="project" value="InterPro"/>
</dbReference>
<dbReference type="InterPro" id="IPR008927">
    <property type="entry name" value="6-PGluconate_DH-like_C_sf"/>
</dbReference>
<dbReference type="InterPro" id="IPR036291">
    <property type="entry name" value="NAD(P)-bd_dom_sf"/>
</dbReference>
<dbReference type="PANTHER" id="PTHR43060:SF15">
    <property type="entry name" value="3-HYDROXYISOBUTYRATE DEHYDROGENASE-LIKE 1, MITOCHONDRIAL-RELATED"/>
    <property type="match status" value="1"/>
</dbReference>
<evidence type="ECO:0000313" key="7">
    <source>
        <dbReference type="EMBL" id="SDG47493.1"/>
    </source>
</evidence>
<gene>
    <name evidence="7" type="ORF">SAMN05421791_11037</name>
</gene>
<dbReference type="SUPFAM" id="SSF51735">
    <property type="entry name" value="NAD(P)-binding Rossmann-fold domains"/>
    <property type="match status" value="1"/>
</dbReference>
<dbReference type="InterPro" id="IPR002204">
    <property type="entry name" value="3-OH-isobutyrate_DH-rel_CS"/>
</dbReference>
<dbReference type="GO" id="GO:0050661">
    <property type="term" value="F:NADP binding"/>
    <property type="evidence" value="ECO:0007669"/>
    <property type="project" value="InterPro"/>
</dbReference>
<dbReference type="InterPro" id="IPR029154">
    <property type="entry name" value="HIBADH-like_NADP-bd"/>
</dbReference>
<keyword evidence="8" id="KW-1185">Reference proteome</keyword>
<dbReference type="AlphaFoldDB" id="A0A1G7UJ02"/>
<evidence type="ECO:0000256" key="4">
    <source>
        <dbReference type="PIRSR" id="PIRSR000103-1"/>
    </source>
</evidence>
<dbReference type="PIRSF" id="PIRSF000103">
    <property type="entry name" value="HIBADH"/>
    <property type="match status" value="1"/>
</dbReference>
<dbReference type="EMBL" id="FNCK01000010">
    <property type="protein sequence ID" value="SDG47493.1"/>
    <property type="molecule type" value="Genomic_DNA"/>
</dbReference>
<keyword evidence="3" id="KW-0520">NAD</keyword>